<dbReference type="OrthoDB" id="185373at2759"/>
<evidence type="ECO:0000313" key="3">
    <source>
        <dbReference type="Proteomes" id="UP000054317"/>
    </source>
</evidence>
<reference evidence="3" key="1">
    <citation type="journal article" date="2012" name="Science">
        <title>The Paleozoic origin of enzymatic lignin decomposition reconstructed from 31 fungal genomes.</title>
        <authorList>
            <person name="Floudas D."/>
            <person name="Binder M."/>
            <person name="Riley R."/>
            <person name="Barry K."/>
            <person name="Blanchette R.A."/>
            <person name="Henrissat B."/>
            <person name="Martinez A.T."/>
            <person name="Otillar R."/>
            <person name="Spatafora J.W."/>
            <person name="Yadav J.S."/>
            <person name="Aerts A."/>
            <person name="Benoit I."/>
            <person name="Boyd A."/>
            <person name="Carlson A."/>
            <person name="Copeland A."/>
            <person name="Coutinho P.M."/>
            <person name="de Vries R.P."/>
            <person name="Ferreira P."/>
            <person name="Findley K."/>
            <person name="Foster B."/>
            <person name="Gaskell J."/>
            <person name="Glotzer D."/>
            <person name="Gorecki P."/>
            <person name="Heitman J."/>
            <person name="Hesse C."/>
            <person name="Hori C."/>
            <person name="Igarashi K."/>
            <person name="Jurgens J.A."/>
            <person name="Kallen N."/>
            <person name="Kersten P."/>
            <person name="Kohler A."/>
            <person name="Kuees U."/>
            <person name="Kumar T.K.A."/>
            <person name="Kuo A."/>
            <person name="LaButti K."/>
            <person name="Larrondo L.F."/>
            <person name="Lindquist E."/>
            <person name="Ling A."/>
            <person name="Lombard V."/>
            <person name="Lucas S."/>
            <person name="Lundell T."/>
            <person name="Martin R."/>
            <person name="McLaughlin D.J."/>
            <person name="Morgenstern I."/>
            <person name="Morin E."/>
            <person name="Murat C."/>
            <person name="Nagy L.G."/>
            <person name="Nolan M."/>
            <person name="Ohm R.A."/>
            <person name="Patyshakuliyeva A."/>
            <person name="Rokas A."/>
            <person name="Ruiz-Duenas F.J."/>
            <person name="Sabat G."/>
            <person name="Salamov A."/>
            <person name="Samejima M."/>
            <person name="Schmutz J."/>
            <person name="Slot J.C."/>
            <person name="St John F."/>
            <person name="Stenlid J."/>
            <person name="Sun H."/>
            <person name="Sun S."/>
            <person name="Syed K."/>
            <person name="Tsang A."/>
            <person name="Wiebenga A."/>
            <person name="Young D."/>
            <person name="Pisabarro A."/>
            <person name="Eastwood D.C."/>
            <person name="Martin F."/>
            <person name="Cullen D."/>
            <person name="Grigoriev I.V."/>
            <person name="Hibbett D.S."/>
        </authorList>
    </citation>
    <scope>NUCLEOTIDE SEQUENCE [LARGE SCALE GENOMIC DNA]</scope>
    <source>
        <strain evidence="3">FP-101664</strain>
    </source>
</reference>
<evidence type="ECO:0000313" key="2">
    <source>
        <dbReference type="EMBL" id="EIW51515.1"/>
    </source>
</evidence>
<protein>
    <recommendedName>
        <fullName evidence="4">Pentacotripeptide-repeat region of PRORP domain-containing protein</fullName>
    </recommendedName>
</protein>
<dbReference type="Proteomes" id="UP000054317">
    <property type="component" value="Unassembled WGS sequence"/>
</dbReference>
<dbReference type="GeneID" id="19418870"/>
<dbReference type="OMA" id="ALWERYS"/>
<feature type="region of interest" description="Disordered" evidence="1">
    <location>
        <begin position="557"/>
        <end position="641"/>
    </location>
</feature>
<sequence length="938" mass="103389">MSEPPDQTPQCKEYLRKNRHRGKFTSGTEQIAIPPPLANPNAAITEGPQWVAEPRYEGTYPADASDSNATPPQPIPNDADTSEEPPILARENNLSVDAAKEETEPAYTVALPSWTSPEEVEAFNEKFKKDPVGIYLAVRAGGVEALTTISSEFFSGALWHCVYQNQPEHLPTFVKDAILILDERRGKVRGRKILEILFSTLKFKRMLSKADILALLQCLKRHDQLHFLSTFTRTTLIRALMQYPPDKLDKELLDLLVPILLDKLPALGDRKLISQRWAKADTLESTASGIAVPRILWPLYRVAVRLALLGDMKATDLVAALVDRQLIDSQAIQDTDLTSTDLVYVVLSVLLRSCLKYGWFTRATTLLMAVVSTAKSISPPLALLVEDWLDRALKHPRAEDLQNATSMIDMLLKRADGYVLPTDILHRFYNATFDCDMPELAETVYRLSRNAQDASYPPPRDAALVRLMVFLGTKSRNGQLGRLLVHQVVDENIPLARHVRASFIAQSALFGLASPARALWERYSTGPDALYVVGNASTMLRMVSLFSHVADQTKAAVQRRRPVASDAHRENLDGSASSDDQEAVPPPTSSRTLSQGLDLPASDAPPSSEATTPPPHPQSDSGEPPSSDGSDASAGAKDGTHDRAFKGFDTLSYPELLAREADLRAFAARVYDAFRETKLPLESASHYDLTSLARGASILQRDSEALDIFVLLKERGMKLDMHDVNLALGMVARADPAAGARYIQKMSASDMKPDAVSFGTVIHWAAHKGNPALVRSLIQQSRDAGIEDLTFKTLASLLHAAVSGRASEDTSPEARLKYAEVIVDMMLKRGVPPSPSVGWDCIIAALTAHKPMKAFTFWRLYVKGKVDARDNTQERIRDSIAGQLRRHAQEGWVKPEVATVMLYELGFANEAFRLVRHRRTRPSAAELEAADAGDARKG</sequence>
<evidence type="ECO:0000256" key="1">
    <source>
        <dbReference type="SAM" id="MobiDB-lite"/>
    </source>
</evidence>
<dbReference type="KEGG" id="tvs:TRAVEDRAFT_67694"/>
<evidence type="ECO:0008006" key="4">
    <source>
        <dbReference type="Google" id="ProtNLM"/>
    </source>
</evidence>
<accession>R7S7C5</accession>
<dbReference type="InterPro" id="IPR011990">
    <property type="entry name" value="TPR-like_helical_dom_sf"/>
</dbReference>
<name>R7S7C5_TRAVS</name>
<dbReference type="Gene3D" id="1.25.40.10">
    <property type="entry name" value="Tetratricopeptide repeat domain"/>
    <property type="match status" value="1"/>
</dbReference>
<gene>
    <name evidence="2" type="ORF">TRAVEDRAFT_67694</name>
</gene>
<feature type="region of interest" description="Disordered" evidence="1">
    <location>
        <begin position="1"/>
        <end position="86"/>
    </location>
</feature>
<feature type="compositionally biased region" description="Low complexity" evidence="1">
    <location>
        <begin position="618"/>
        <end position="636"/>
    </location>
</feature>
<organism evidence="2 3">
    <name type="scientific">Trametes versicolor (strain FP-101664)</name>
    <name type="common">White-rot fungus</name>
    <name type="synonym">Coriolus versicolor</name>
    <dbReference type="NCBI Taxonomy" id="717944"/>
    <lineage>
        <taxon>Eukaryota</taxon>
        <taxon>Fungi</taxon>
        <taxon>Dikarya</taxon>
        <taxon>Basidiomycota</taxon>
        <taxon>Agaricomycotina</taxon>
        <taxon>Agaricomycetes</taxon>
        <taxon>Polyporales</taxon>
        <taxon>Polyporaceae</taxon>
        <taxon>Trametes</taxon>
    </lineage>
</organism>
<proteinExistence type="predicted"/>
<dbReference type="AlphaFoldDB" id="R7S7C5"/>
<dbReference type="RefSeq" id="XP_008045568.1">
    <property type="nucleotide sequence ID" value="XM_008047377.1"/>
</dbReference>
<keyword evidence="3" id="KW-1185">Reference proteome</keyword>
<feature type="compositionally biased region" description="Low complexity" evidence="1">
    <location>
        <begin position="600"/>
        <end position="611"/>
    </location>
</feature>
<dbReference type="EMBL" id="JH711800">
    <property type="protein sequence ID" value="EIW51515.1"/>
    <property type="molecule type" value="Genomic_DNA"/>
</dbReference>